<protein>
    <submittedName>
        <fullName evidence="3">Alpha/beta hydrolase</fullName>
    </submittedName>
</protein>
<dbReference type="AlphaFoldDB" id="A0A919VUY6"/>
<dbReference type="PANTHER" id="PTHR43798:SF31">
    <property type="entry name" value="AB HYDROLASE SUPERFAMILY PROTEIN YCLE"/>
    <property type="match status" value="1"/>
</dbReference>
<dbReference type="Pfam" id="PF12697">
    <property type="entry name" value="Abhydrolase_6"/>
    <property type="match status" value="1"/>
</dbReference>
<dbReference type="PANTHER" id="PTHR43798">
    <property type="entry name" value="MONOACYLGLYCEROL LIPASE"/>
    <property type="match status" value="1"/>
</dbReference>
<dbReference type="InterPro" id="IPR050266">
    <property type="entry name" value="AB_hydrolase_sf"/>
</dbReference>
<dbReference type="Proteomes" id="UP000680865">
    <property type="component" value="Unassembled WGS sequence"/>
</dbReference>
<accession>A0A919VUY6</accession>
<dbReference type="GO" id="GO:0016020">
    <property type="term" value="C:membrane"/>
    <property type="evidence" value="ECO:0007669"/>
    <property type="project" value="TreeGrafter"/>
</dbReference>
<gene>
    <name evidence="3" type="ORF">Aco04nite_68190</name>
</gene>
<evidence type="ECO:0000313" key="4">
    <source>
        <dbReference type="Proteomes" id="UP000680865"/>
    </source>
</evidence>
<name>A0A919VUY6_9ACTN</name>
<comment type="caution">
    <text evidence="3">The sequence shown here is derived from an EMBL/GenBank/DDBJ whole genome shotgun (WGS) entry which is preliminary data.</text>
</comment>
<dbReference type="PRINTS" id="PR00111">
    <property type="entry name" value="ABHYDROLASE"/>
</dbReference>
<keyword evidence="1 3" id="KW-0378">Hydrolase</keyword>
<reference evidence="3" key="1">
    <citation type="submission" date="2021-03" db="EMBL/GenBank/DDBJ databases">
        <title>Whole genome shotgun sequence of Actinoplanes consettensis NBRC 14913.</title>
        <authorList>
            <person name="Komaki H."/>
            <person name="Tamura T."/>
        </authorList>
    </citation>
    <scope>NUCLEOTIDE SEQUENCE</scope>
    <source>
        <strain evidence="3">NBRC 14913</strain>
    </source>
</reference>
<proteinExistence type="predicted"/>
<feature type="domain" description="AB hydrolase-1" evidence="2">
    <location>
        <begin position="15"/>
        <end position="240"/>
    </location>
</feature>
<organism evidence="3 4">
    <name type="scientific">Winogradskya consettensis</name>
    <dbReference type="NCBI Taxonomy" id="113560"/>
    <lineage>
        <taxon>Bacteria</taxon>
        <taxon>Bacillati</taxon>
        <taxon>Actinomycetota</taxon>
        <taxon>Actinomycetes</taxon>
        <taxon>Micromonosporales</taxon>
        <taxon>Micromonosporaceae</taxon>
        <taxon>Winogradskya</taxon>
    </lineage>
</organism>
<sequence>MTLLAHDVTGEGTPVLLLHSTACDRRMWDPQIPALTTAGHRVIRCDLRGYGDSAVPDESWSDAQDVVDLLDHLGEARTALVGASGGGRVALEVAARWPGRITALALLCTALAGHEPSPVLAAFGDEEDALLEAGDAAAATELNVALWLGPDATDDVRDKVRQMQRHSFDVQLAARQDVGPVRAEIDLATITAPALVVSGAFDVPDFREIAATVASALKTEHVELETGHLPSLEAPEPVNALLTGFIQVA</sequence>
<evidence type="ECO:0000313" key="3">
    <source>
        <dbReference type="EMBL" id="GIM79959.1"/>
    </source>
</evidence>
<keyword evidence="4" id="KW-1185">Reference proteome</keyword>
<evidence type="ECO:0000256" key="1">
    <source>
        <dbReference type="ARBA" id="ARBA00022801"/>
    </source>
</evidence>
<dbReference type="GO" id="GO:0016787">
    <property type="term" value="F:hydrolase activity"/>
    <property type="evidence" value="ECO:0007669"/>
    <property type="project" value="UniProtKB-KW"/>
</dbReference>
<dbReference type="InterPro" id="IPR000073">
    <property type="entry name" value="AB_hydrolase_1"/>
</dbReference>
<dbReference type="InterPro" id="IPR029058">
    <property type="entry name" value="AB_hydrolase_fold"/>
</dbReference>
<dbReference type="EMBL" id="BOQP01000040">
    <property type="protein sequence ID" value="GIM79959.1"/>
    <property type="molecule type" value="Genomic_DNA"/>
</dbReference>
<dbReference type="Gene3D" id="3.40.50.1820">
    <property type="entry name" value="alpha/beta hydrolase"/>
    <property type="match status" value="1"/>
</dbReference>
<dbReference type="RefSeq" id="WP_213001302.1">
    <property type="nucleotide sequence ID" value="NZ_BAAATW010000023.1"/>
</dbReference>
<dbReference type="SUPFAM" id="SSF53474">
    <property type="entry name" value="alpha/beta-Hydrolases"/>
    <property type="match status" value="1"/>
</dbReference>
<evidence type="ECO:0000259" key="2">
    <source>
        <dbReference type="Pfam" id="PF12697"/>
    </source>
</evidence>